<evidence type="ECO:0000256" key="2">
    <source>
        <dbReference type="ARBA" id="ARBA00022528"/>
    </source>
</evidence>
<feature type="region of interest" description="Disordered" evidence="9">
    <location>
        <begin position="662"/>
        <end position="715"/>
    </location>
</feature>
<comment type="subcellular location">
    <subcellularLocation>
        <location evidence="1">Plastid</location>
        <location evidence="1">Chloroplast</location>
    </subcellularLocation>
</comment>
<evidence type="ECO:0000256" key="5">
    <source>
        <dbReference type="ARBA" id="ARBA00022723"/>
    </source>
</evidence>
<dbReference type="PROSITE" id="PS51296">
    <property type="entry name" value="RIESKE"/>
    <property type="match status" value="1"/>
</dbReference>
<keyword evidence="2" id="KW-0150">Chloroplast</keyword>
<keyword evidence="8" id="KW-0411">Iron-sulfur</keyword>
<evidence type="ECO:0000313" key="11">
    <source>
        <dbReference type="EMBL" id="KAI3430694.1"/>
    </source>
</evidence>
<dbReference type="Pfam" id="PF08417">
    <property type="entry name" value="PaO"/>
    <property type="match status" value="1"/>
</dbReference>
<keyword evidence="3" id="KW-0934">Plastid</keyword>
<proteinExistence type="predicted"/>
<feature type="compositionally biased region" description="Low complexity" evidence="9">
    <location>
        <begin position="307"/>
        <end position="321"/>
    </location>
</feature>
<evidence type="ECO:0000256" key="8">
    <source>
        <dbReference type="ARBA" id="ARBA00023014"/>
    </source>
</evidence>
<keyword evidence="7" id="KW-0408">Iron</keyword>
<reference evidence="11" key="1">
    <citation type="journal article" date="2019" name="Plant J.">
        <title>Chlorella vulgaris genome assembly and annotation reveals the molecular basis for metabolic acclimation to high light conditions.</title>
        <authorList>
            <person name="Cecchin M."/>
            <person name="Marcolungo L."/>
            <person name="Rossato M."/>
            <person name="Girolomoni L."/>
            <person name="Cosentino E."/>
            <person name="Cuine S."/>
            <person name="Li-Beisson Y."/>
            <person name="Delledonne M."/>
            <person name="Ballottari M."/>
        </authorList>
    </citation>
    <scope>NUCLEOTIDE SEQUENCE</scope>
    <source>
        <strain evidence="11">211/11P</strain>
    </source>
</reference>
<dbReference type="Proteomes" id="UP001055712">
    <property type="component" value="Unassembled WGS sequence"/>
</dbReference>
<dbReference type="AlphaFoldDB" id="A0A9D4YXI0"/>
<feature type="region of interest" description="Disordered" evidence="9">
    <location>
        <begin position="293"/>
        <end position="333"/>
    </location>
</feature>
<feature type="region of interest" description="Disordered" evidence="9">
    <location>
        <begin position="20"/>
        <end position="78"/>
    </location>
</feature>
<feature type="domain" description="Rieske" evidence="10">
    <location>
        <begin position="350"/>
        <end position="450"/>
    </location>
</feature>
<evidence type="ECO:0000256" key="4">
    <source>
        <dbReference type="ARBA" id="ARBA00022714"/>
    </source>
</evidence>
<dbReference type="GO" id="GO:0009507">
    <property type="term" value="C:chloroplast"/>
    <property type="evidence" value="ECO:0007669"/>
    <property type="project" value="UniProtKB-SubCell"/>
</dbReference>
<evidence type="ECO:0000259" key="10">
    <source>
        <dbReference type="PROSITE" id="PS51296"/>
    </source>
</evidence>
<keyword evidence="4" id="KW-0001">2Fe-2S</keyword>
<dbReference type="InterPro" id="IPR017941">
    <property type="entry name" value="Rieske_2Fe-2S"/>
</dbReference>
<evidence type="ECO:0000256" key="3">
    <source>
        <dbReference type="ARBA" id="ARBA00022640"/>
    </source>
</evidence>
<dbReference type="Gene3D" id="3.90.380.10">
    <property type="entry name" value="Naphthalene 1,2-dioxygenase Alpha Subunit, Chain A, domain 1"/>
    <property type="match status" value="1"/>
</dbReference>
<keyword evidence="5" id="KW-0479">Metal-binding</keyword>
<protein>
    <recommendedName>
        <fullName evidence="10">Rieske domain-containing protein</fullName>
    </recommendedName>
</protein>
<comment type="caution">
    <text evidence="11">The sequence shown here is derived from an EMBL/GenBank/DDBJ whole genome shotgun (WGS) entry which is preliminary data.</text>
</comment>
<keyword evidence="6" id="KW-0809">Transit peptide</keyword>
<dbReference type="SUPFAM" id="SSF55961">
    <property type="entry name" value="Bet v1-like"/>
    <property type="match status" value="1"/>
</dbReference>
<dbReference type="SUPFAM" id="SSF50022">
    <property type="entry name" value="ISP domain"/>
    <property type="match status" value="1"/>
</dbReference>
<gene>
    <name evidence="11" type="ORF">D9Q98_005283</name>
</gene>
<dbReference type="Pfam" id="PF00355">
    <property type="entry name" value="Rieske"/>
    <property type="match status" value="1"/>
</dbReference>
<dbReference type="PANTHER" id="PTHR21266:SF19">
    <property type="entry name" value="CHLOROPHYLLIDE A OXYGENASE, CHLOROPLASTIC"/>
    <property type="match status" value="1"/>
</dbReference>
<name>A0A9D4YXI0_CHLVU</name>
<feature type="compositionally biased region" description="Basic and acidic residues" evidence="9">
    <location>
        <begin position="65"/>
        <end position="78"/>
    </location>
</feature>
<evidence type="ECO:0000313" key="12">
    <source>
        <dbReference type="Proteomes" id="UP001055712"/>
    </source>
</evidence>
<dbReference type="GO" id="GO:0051537">
    <property type="term" value="F:2 iron, 2 sulfur cluster binding"/>
    <property type="evidence" value="ECO:0007669"/>
    <property type="project" value="UniProtKB-KW"/>
</dbReference>
<feature type="compositionally biased region" description="Low complexity" evidence="9">
    <location>
        <begin position="36"/>
        <end position="56"/>
    </location>
</feature>
<dbReference type="OrthoDB" id="426882at2759"/>
<sequence length="715" mass="77112">MCGRLGSALSLVNPQGYSGSLAGTSSRQPLRPGTSQGLAAGRRQQQQQRRQPAAPRCGPWGSPWGRHDPPPKDLANDPEAKFRQYGEDFGKGYFLQGVMETAPRVRVRTSRDRARDQIADLAVLNERLAGKGPMQAADVRKRLEYLKKRRRNWELVYQHVTRADALCTLGAIEEAAARVEALLSEESRERHSVSALKRQLVELQGEVSEAHQRLHLTQARVEQNLLRISELKEESSRLDEAVAAAGSSAQAPVLQDAGSSREALAALNAAAAASASSSSSSAPADHAARTAPAAASAVGAMPPPVASTPAPSGAAGASSGGDEQLTPAQAARRGLRSSLEIEEGLRNHWFAAAFVSKLGKEDAIPFELFGQAWVLFRGADGRPACILDECAHRACPLSIGTVVDGCLQCPYHGWRYNGKGECTKMPSTTLCRGVAVSALPCAEQDGFVWVWPGWEEPPLPLPTFTRPPPGYRIHAEIEVEVPVEHGLLVENLLDLAHAPFTHTSTFARGWPVPDAVKFQASRLLGGNWDPYPIEMSFQPPCMTLSHIGMARPGKAGSGATPADCQNHLHQLHVCLPSRPGHTRLLYRMATDFLWWTELVPGIQAFWKHIAAQVLGEDLVLVQGQQDRLVRGGDTWRHPVSYDKLAVRYRRWRNSLSLDSAAQAGGVGDAGQRVAAPPTSQPISMGSGELFALDEEVVEQAAEQQTGDAHGSPGSS</sequence>
<dbReference type="Gene3D" id="2.102.10.10">
    <property type="entry name" value="Rieske [2Fe-2S] iron-sulphur domain"/>
    <property type="match status" value="1"/>
</dbReference>
<accession>A0A9D4YXI0</accession>
<organism evidence="11 12">
    <name type="scientific">Chlorella vulgaris</name>
    <name type="common">Green alga</name>
    <dbReference type="NCBI Taxonomy" id="3077"/>
    <lineage>
        <taxon>Eukaryota</taxon>
        <taxon>Viridiplantae</taxon>
        <taxon>Chlorophyta</taxon>
        <taxon>core chlorophytes</taxon>
        <taxon>Trebouxiophyceae</taxon>
        <taxon>Chlorellales</taxon>
        <taxon>Chlorellaceae</taxon>
        <taxon>Chlorella clade</taxon>
        <taxon>Chlorella</taxon>
    </lineage>
</organism>
<evidence type="ECO:0000256" key="9">
    <source>
        <dbReference type="SAM" id="MobiDB-lite"/>
    </source>
</evidence>
<evidence type="ECO:0000256" key="6">
    <source>
        <dbReference type="ARBA" id="ARBA00022946"/>
    </source>
</evidence>
<dbReference type="InterPro" id="IPR036922">
    <property type="entry name" value="Rieske_2Fe-2S_sf"/>
</dbReference>
<reference evidence="11" key="2">
    <citation type="submission" date="2020-11" db="EMBL/GenBank/DDBJ databases">
        <authorList>
            <person name="Cecchin M."/>
            <person name="Marcolungo L."/>
            <person name="Rossato M."/>
            <person name="Girolomoni L."/>
            <person name="Cosentino E."/>
            <person name="Cuine S."/>
            <person name="Li-Beisson Y."/>
            <person name="Delledonne M."/>
            <person name="Ballottari M."/>
        </authorList>
    </citation>
    <scope>NUCLEOTIDE SEQUENCE</scope>
    <source>
        <strain evidence="11">211/11P</strain>
        <tissue evidence="11">Whole cell</tissue>
    </source>
</reference>
<dbReference type="PANTHER" id="PTHR21266">
    <property type="entry name" value="IRON-SULFUR DOMAIN CONTAINING PROTEIN"/>
    <property type="match status" value="1"/>
</dbReference>
<dbReference type="GO" id="GO:0010277">
    <property type="term" value="F:chlorophyllide a oxygenase activity"/>
    <property type="evidence" value="ECO:0007669"/>
    <property type="project" value="InterPro"/>
</dbReference>
<dbReference type="GO" id="GO:0046872">
    <property type="term" value="F:metal ion binding"/>
    <property type="evidence" value="ECO:0007669"/>
    <property type="project" value="UniProtKB-KW"/>
</dbReference>
<dbReference type="InterPro" id="IPR050584">
    <property type="entry name" value="Cholesterol_7-desaturase"/>
</dbReference>
<keyword evidence="12" id="KW-1185">Reference proteome</keyword>
<evidence type="ECO:0000256" key="7">
    <source>
        <dbReference type="ARBA" id="ARBA00023004"/>
    </source>
</evidence>
<dbReference type="InterPro" id="IPR013626">
    <property type="entry name" value="PaO"/>
</dbReference>
<evidence type="ECO:0000256" key="1">
    <source>
        <dbReference type="ARBA" id="ARBA00004229"/>
    </source>
</evidence>
<dbReference type="EMBL" id="SIDB01000007">
    <property type="protein sequence ID" value="KAI3430694.1"/>
    <property type="molecule type" value="Genomic_DNA"/>
</dbReference>